<evidence type="ECO:0000313" key="3">
    <source>
        <dbReference type="EMBL" id="CAG8570096.1"/>
    </source>
</evidence>
<name>A0A9N9BLJ9_9GLOM</name>
<proteinExistence type="predicted"/>
<dbReference type="Gene3D" id="3.10.28.10">
    <property type="entry name" value="Homing endonucleases"/>
    <property type="match status" value="2"/>
</dbReference>
<feature type="compositionally biased region" description="Basic and acidic residues" evidence="1">
    <location>
        <begin position="297"/>
        <end position="311"/>
    </location>
</feature>
<dbReference type="EMBL" id="CAJVPY010002725">
    <property type="protein sequence ID" value="CAG8570096.1"/>
    <property type="molecule type" value="Genomic_DNA"/>
</dbReference>
<sequence>ITQSTHNLRILHYIRRGIGCGKIYSHANGSKLRIINNKHLKDLVLSIFNQYPLLTSKYYDYIKFKKALEMLNDSQLKKSKISEVLKNGMSDVDTIPSAWNAITYPFKSADNVKLVMSRPWLVGFVEAKASFFLKVVFCPEATKVLYHEKENIYEITTTNLRAINNISHFLNYTFKGMKSLEFRIWARSMNYKSNLNKISKAAYCLIENELCESFLSTLDTLSPLIEYIDVSILGGGVLILSKSSDIFNELDAKYYGYKAKRDDNNSSNVHNQTLHQRQDTKFANQSNCQHSFSTTKGDYEQNGRGVKKETDSSIVEEEANKIKSDETVAENDEYKVREKALMDYRKPLKINNIDDDDETWYTCNNVIPKEWLGSNDYKEPAKIELEVMKSLIKENEPNNNQEVGKEASNYYQESTASKNSRRMLQVGYGIEINEHYLAKDEDNRIMESLMSDKKMPSRNNDDKAPVSENKLRSLPDKLDIFDMPKVEQKGRLKNSELSHRGILNIWSGELEGRGYQELAKIDKTVLDQAKENL</sequence>
<feature type="domain" description="Homing endonuclease LAGLIDADG" evidence="2">
    <location>
        <begin position="1"/>
        <end position="67"/>
    </location>
</feature>
<dbReference type="AlphaFoldDB" id="A0A9N9BLJ9"/>
<dbReference type="OrthoDB" id="5381460at2759"/>
<feature type="non-terminal residue" evidence="3">
    <location>
        <position position="533"/>
    </location>
</feature>
<dbReference type="SUPFAM" id="SSF55608">
    <property type="entry name" value="Homing endonucleases"/>
    <property type="match status" value="2"/>
</dbReference>
<dbReference type="InterPro" id="IPR004860">
    <property type="entry name" value="LAGLIDADG_dom"/>
</dbReference>
<evidence type="ECO:0000259" key="2">
    <source>
        <dbReference type="Pfam" id="PF00961"/>
    </source>
</evidence>
<gene>
    <name evidence="3" type="ORF">DERYTH_LOCUS6162</name>
</gene>
<feature type="region of interest" description="Disordered" evidence="1">
    <location>
        <begin position="293"/>
        <end position="312"/>
    </location>
</feature>
<dbReference type="Pfam" id="PF00961">
    <property type="entry name" value="LAGLIDADG_1"/>
    <property type="match status" value="1"/>
</dbReference>
<dbReference type="InterPro" id="IPR051289">
    <property type="entry name" value="LAGLIDADG_Endonuclease"/>
</dbReference>
<keyword evidence="4" id="KW-1185">Reference proteome</keyword>
<dbReference type="Proteomes" id="UP000789405">
    <property type="component" value="Unassembled WGS sequence"/>
</dbReference>
<comment type="caution">
    <text evidence="3">The sequence shown here is derived from an EMBL/GenBank/DDBJ whole genome shotgun (WGS) entry which is preliminary data.</text>
</comment>
<evidence type="ECO:0000256" key="1">
    <source>
        <dbReference type="SAM" id="MobiDB-lite"/>
    </source>
</evidence>
<accession>A0A9N9BLJ9</accession>
<organism evidence="3 4">
    <name type="scientific">Dentiscutata erythropus</name>
    <dbReference type="NCBI Taxonomy" id="1348616"/>
    <lineage>
        <taxon>Eukaryota</taxon>
        <taxon>Fungi</taxon>
        <taxon>Fungi incertae sedis</taxon>
        <taxon>Mucoromycota</taxon>
        <taxon>Glomeromycotina</taxon>
        <taxon>Glomeromycetes</taxon>
        <taxon>Diversisporales</taxon>
        <taxon>Gigasporaceae</taxon>
        <taxon>Dentiscutata</taxon>
    </lineage>
</organism>
<dbReference type="PANTHER" id="PTHR36181">
    <property type="entry name" value="INTRON-ENCODED ENDONUCLEASE AI3-RELATED"/>
    <property type="match status" value="1"/>
</dbReference>
<protein>
    <submittedName>
        <fullName evidence="3">9732_t:CDS:1</fullName>
    </submittedName>
</protein>
<dbReference type="GO" id="GO:0005739">
    <property type="term" value="C:mitochondrion"/>
    <property type="evidence" value="ECO:0007669"/>
    <property type="project" value="UniProtKB-ARBA"/>
</dbReference>
<reference evidence="3" key="1">
    <citation type="submission" date="2021-06" db="EMBL/GenBank/DDBJ databases">
        <authorList>
            <person name="Kallberg Y."/>
            <person name="Tangrot J."/>
            <person name="Rosling A."/>
        </authorList>
    </citation>
    <scope>NUCLEOTIDE SEQUENCE</scope>
    <source>
        <strain evidence="3">MA453B</strain>
    </source>
</reference>
<dbReference type="InterPro" id="IPR027434">
    <property type="entry name" value="Homing_endonucl"/>
</dbReference>
<evidence type="ECO:0000313" key="4">
    <source>
        <dbReference type="Proteomes" id="UP000789405"/>
    </source>
</evidence>
<dbReference type="GO" id="GO:0004519">
    <property type="term" value="F:endonuclease activity"/>
    <property type="evidence" value="ECO:0007669"/>
    <property type="project" value="InterPro"/>
</dbReference>
<dbReference type="PANTHER" id="PTHR36181:SF2">
    <property type="entry name" value="INTRON-ENCODED ENDONUCLEASE AI3-RELATED"/>
    <property type="match status" value="1"/>
</dbReference>